<name>A0A1J8P798_9GAMM</name>
<accession>A0A1J8P798</accession>
<evidence type="ECO:0000313" key="1">
    <source>
        <dbReference type="EMBL" id="OJA03747.1"/>
    </source>
</evidence>
<sequence>FARAVYNNIPTLKNADITGRAGEVQVNDDGTKTMKTGGAKTVYSWRDGNIVSETEGAKTTADNLKNPLSLTIFDFISKRIR</sequence>
<dbReference type="Gene3D" id="3.40.50.11050">
    <property type="match status" value="1"/>
</dbReference>
<reference evidence="2" key="1">
    <citation type="submission" date="2016-09" db="EMBL/GenBank/DDBJ databases">
        <title>Genome Sequence of Bathymodiolus thermophilus sulfur-oxidizing gill endosymbiont.</title>
        <authorList>
            <person name="Ponnudurai R."/>
            <person name="Kleiner M."/>
            <person name="Sayavedra L."/>
            <person name="Thuermer A."/>
            <person name="Felbeck H."/>
            <person name="Schlueter R."/>
            <person name="Schweder T."/>
            <person name="Markert S."/>
        </authorList>
    </citation>
    <scope>NUCLEOTIDE SEQUENCE [LARGE SCALE GENOMIC DNA]</scope>
    <source>
        <strain evidence="2">BAT/CrabSpa'14</strain>
    </source>
</reference>
<evidence type="ECO:0000313" key="2">
    <source>
        <dbReference type="Proteomes" id="UP000182798"/>
    </source>
</evidence>
<feature type="non-terminal residue" evidence="1">
    <location>
        <position position="81"/>
    </location>
</feature>
<dbReference type="AlphaFoldDB" id="A0A1J8P798"/>
<gene>
    <name evidence="1" type="ORF">BGC33_00315</name>
</gene>
<dbReference type="RefSeq" id="WP_158009177.1">
    <property type="nucleotide sequence ID" value="NZ_MIQH01000203.1"/>
</dbReference>
<dbReference type="InterPro" id="IPR038383">
    <property type="entry name" value="CPD_dom_sf"/>
</dbReference>
<protein>
    <submittedName>
        <fullName evidence="1">Uncharacterized protein</fullName>
    </submittedName>
</protein>
<organism evidence="1 2">
    <name type="scientific">Bathymodiolus thermophilus thioautotrophic gill symbiont</name>
    <dbReference type="NCBI Taxonomy" id="2360"/>
    <lineage>
        <taxon>Bacteria</taxon>
        <taxon>Pseudomonadati</taxon>
        <taxon>Pseudomonadota</taxon>
        <taxon>Gammaproteobacteria</taxon>
        <taxon>sulfur-oxidizing symbionts</taxon>
    </lineage>
</organism>
<dbReference type="OrthoDB" id="5489595at2"/>
<feature type="non-terminal residue" evidence="1">
    <location>
        <position position="1"/>
    </location>
</feature>
<dbReference type="Proteomes" id="UP000182798">
    <property type="component" value="Unassembled WGS sequence"/>
</dbReference>
<dbReference type="EMBL" id="MIQH01000203">
    <property type="protein sequence ID" value="OJA03747.1"/>
    <property type="molecule type" value="Genomic_DNA"/>
</dbReference>
<proteinExistence type="predicted"/>
<comment type="caution">
    <text evidence="1">The sequence shown here is derived from an EMBL/GenBank/DDBJ whole genome shotgun (WGS) entry which is preliminary data.</text>
</comment>